<dbReference type="SUPFAM" id="SSF53098">
    <property type="entry name" value="Ribonuclease H-like"/>
    <property type="match status" value="1"/>
</dbReference>
<dbReference type="InterPro" id="IPR003593">
    <property type="entry name" value="AAA+_ATPase"/>
</dbReference>
<dbReference type="GO" id="GO:0003887">
    <property type="term" value="F:DNA-directed DNA polymerase activity"/>
    <property type="evidence" value="ECO:0007669"/>
    <property type="project" value="UniProtKB-KW"/>
</dbReference>
<reference evidence="12" key="1">
    <citation type="submission" date="2021-02" db="EMBL/GenBank/DDBJ databases">
        <authorList>
            <person name="Dougan E. K."/>
            <person name="Rhodes N."/>
            <person name="Thang M."/>
            <person name="Chan C."/>
        </authorList>
    </citation>
    <scope>NUCLEOTIDE SEQUENCE</scope>
</reference>
<proteinExistence type="inferred from homology"/>
<dbReference type="PANTHER" id="PTHR10322">
    <property type="entry name" value="DNA POLYMERASE CATALYTIC SUBUNIT"/>
    <property type="match status" value="1"/>
</dbReference>
<dbReference type="InterPro" id="IPR027417">
    <property type="entry name" value="P-loop_NTPase"/>
</dbReference>
<feature type="domain" description="ABC transporter" evidence="11">
    <location>
        <begin position="178"/>
        <end position="495"/>
    </location>
</feature>
<evidence type="ECO:0000256" key="4">
    <source>
        <dbReference type="ARBA" id="ARBA00022741"/>
    </source>
</evidence>
<dbReference type="GO" id="GO:0043625">
    <property type="term" value="C:delta DNA polymerase complex"/>
    <property type="evidence" value="ECO:0007669"/>
    <property type="project" value="TreeGrafter"/>
</dbReference>
<dbReference type="PROSITE" id="PS50893">
    <property type="entry name" value="ABC_TRANSPORTER_2"/>
    <property type="match status" value="2"/>
</dbReference>
<dbReference type="PROSITE" id="PS00211">
    <property type="entry name" value="ABC_TRANSPORTER_1"/>
    <property type="match status" value="2"/>
</dbReference>
<dbReference type="Gene3D" id="1.10.287.690">
    <property type="entry name" value="Helix hairpin bin"/>
    <property type="match status" value="1"/>
</dbReference>
<dbReference type="Pfam" id="PF00136">
    <property type="entry name" value="DNA_pol_B"/>
    <property type="match status" value="1"/>
</dbReference>
<feature type="compositionally biased region" description="Basic and acidic residues" evidence="10">
    <location>
        <begin position="100"/>
        <end position="126"/>
    </location>
</feature>
<dbReference type="NCBIfam" id="TIGR00592">
    <property type="entry name" value="pol2"/>
    <property type="match status" value="1"/>
</dbReference>
<organism evidence="12 13">
    <name type="scientific">Symbiodinium pilosum</name>
    <name type="common">Dinoflagellate</name>
    <dbReference type="NCBI Taxonomy" id="2952"/>
    <lineage>
        <taxon>Eukaryota</taxon>
        <taxon>Sar</taxon>
        <taxon>Alveolata</taxon>
        <taxon>Dinophyceae</taxon>
        <taxon>Suessiales</taxon>
        <taxon>Symbiodiniaceae</taxon>
        <taxon>Symbiodinium</taxon>
    </lineage>
</organism>
<evidence type="ECO:0000256" key="3">
    <source>
        <dbReference type="ARBA" id="ARBA00022695"/>
    </source>
</evidence>
<dbReference type="EC" id="2.7.7.7" evidence="9"/>
<dbReference type="InterPro" id="IPR006134">
    <property type="entry name" value="DNA-dir_DNA_pol_B_multi_dom"/>
</dbReference>
<dbReference type="SUPFAM" id="SSF56672">
    <property type="entry name" value="DNA/RNA polymerases"/>
    <property type="match status" value="1"/>
</dbReference>
<dbReference type="InterPro" id="IPR042087">
    <property type="entry name" value="DNA_pol_B_thumb"/>
</dbReference>
<dbReference type="Gene3D" id="3.40.50.300">
    <property type="entry name" value="P-loop containing nucleotide triphosphate hydrolases"/>
    <property type="match status" value="2"/>
</dbReference>
<gene>
    <name evidence="12" type="primary">DNApol-delta</name>
    <name evidence="12" type="ORF">SPIL2461_LOCUS18903</name>
</gene>
<dbReference type="GO" id="GO:0006297">
    <property type="term" value="P:nucleotide-excision repair, DNA gap filling"/>
    <property type="evidence" value="ECO:0007669"/>
    <property type="project" value="TreeGrafter"/>
</dbReference>
<dbReference type="InterPro" id="IPR043502">
    <property type="entry name" value="DNA/RNA_pol_sf"/>
</dbReference>
<dbReference type="SMART" id="SM00382">
    <property type="entry name" value="AAA"/>
    <property type="match status" value="2"/>
</dbReference>
<feature type="compositionally biased region" description="Basic residues" evidence="10">
    <location>
        <begin position="127"/>
        <end position="138"/>
    </location>
</feature>
<sequence>MPKRTESEIADFLQQLAPNLEDTVRSFLVSTLADAVSEDEVKECCEAWLEEVDGGVSSLCDFLGLSDTVDEPAPLQEIAPAATRLASLAGYPKPSEEDEASKAAHDCNEEHKEADDLPDPAADKGSKLKAKAKAKKKVKEKDGEKEKPLEELLEVRARVSRFHKEAVEDEMTSAVAEVDIHDLCISVAGRDLLKDAHLKLCPGQRYGFVGRNGSGKSSLFRAMVSRRIPGYPPNCITLLVDQEDVGDDRLAVETVMAAHQELCDALEEESALQAGELGSYEAAVKALRAYTYLMAKRARFKAAMYESKLSGARGKAAREALLKAEHEEAKCAQVMETDVSSSEATAEAQAQVVELLADIRDRLRILGADAMRGQAEVILKGLGFKEADLQKPTRLLSGGWRMRVALAKALLAKPNVLLLDEPTNHLDWQAILWLERYLVSEEMSEIALVVVSHDRDFLDKVSTMILRLFEMKLQVYNGNFSTFEESHERDQQHRAELAQRQQDKQDKVEKQIKEMEQRGRKTNNDSLLKAAVSRRTKLGLDDKPWSFNRVGLERAGGHKFKFSYATHFEAMAEMAVETKEQAVRLKLKAAAPLGFEAALLQCRDVVIGYEKGAPLVKKFDLDVRAKSRIGILGVNGSGKTTLLRSLVQELPCLGGEVYQQPRVVVGFFSQHQADSLPSDSTALEALCERHPHLTEGEVRAHLGSFGLGRLAVSPIRCLSGGERSRVALAAATLRPPHVLVLDEPTNHLDLQTVEALGNALKEFEGSVVVTSHDRRLLREVCNDFLAVQNKQLVKLSLAKRIKASPAAAPEDWARPAPATLSERDPLAVFLLDIEDGPSASGEHELRLYGITLQGHSVCAKIHKFHPYFYVRCGPEVEGHENEIQAALQAATGGFEAGAFLVNQASRSTSTQLELDVHLGHGTKFHALPLDTDAGSLVPPLRTVALELSVDAESQSVMGAACVMIVEGQAQPAARAVWLRSQAACPWIHKQWEAPVLFVADDEDVLLQHFGETLAMMDADIILTYDLPETVRRMLGKKGVAKAGSPLARSLSRRLGVEVKLTAKSNEVSGITGRLGFDLQKQVEKDHRLVDYSLGALSQHFCRTPLSELSAATLKNILDGRPRAYAQHVLRQAEASAAIFDHLAYLYNFIEMARVTGCPLSYLLERGQAIKVQTQLLREARVRGFVLPQRPGTGEEATYEGATVLEPINNFYRCPVAVLDFASLYPSIMMAHNLCYSTLLPPGREKKPDCPDFTESPPALSDQATCFVKPHVRKGLLPSILERLLAARKAAKSQLATCSGEAAATRRKVLHGRQLALKLSANSVYGFTGATNGPLPCLEVAGAVTAFGREMIQATKAKVESHFSITNGYAHNAEVVYGDTDSVMVKFGPEGFPLEEASKLSNEACKVCSSIFPAPVRLEFEKIYRPFLLMAKKRYAGLAFTSVDKAPELETKGIETVRRDWCDLVRHGLEETLKHLMTPDGSDGSQKAITYVRDVCNDLRQSKTDFKSLVISKSLGRNEYASKMPHAEVAEKLKKRDPATAPRLGDRVSYLVLAGTAKAKVYEKAEDPLYALENDLPIDADYYLEHQLKQPLLRVFELVCGDAQKAESLLFGNLNSQKVVVSSTSKAGMGKFMKPKPKCLACSADVSNGAAVCTRCDDKLPVLQEQSLSKVRALREQLDALRLHCQQECKVPSGAFPQLPPDQPAPDAEKGKGEIRETCLNVGCPVIFNRARVAKELGFAREALQRLKLKET</sequence>
<comment type="catalytic activity">
    <reaction evidence="8 9">
        <text>DNA(n) + a 2'-deoxyribonucleoside 5'-triphosphate = DNA(n+1) + diphosphate</text>
        <dbReference type="Rhea" id="RHEA:22508"/>
        <dbReference type="Rhea" id="RHEA-COMP:17339"/>
        <dbReference type="Rhea" id="RHEA-COMP:17340"/>
        <dbReference type="ChEBI" id="CHEBI:33019"/>
        <dbReference type="ChEBI" id="CHEBI:61560"/>
        <dbReference type="ChEBI" id="CHEBI:173112"/>
        <dbReference type="EC" id="2.7.7.7"/>
    </reaction>
</comment>
<accession>A0A812WMR5</accession>
<evidence type="ECO:0000256" key="9">
    <source>
        <dbReference type="RuleBase" id="RU000442"/>
    </source>
</evidence>
<evidence type="ECO:0000313" key="13">
    <source>
        <dbReference type="Proteomes" id="UP000649617"/>
    </source>
</evidence>
<dbReference type="Gene3D" id="3.30.420.10">
    <property type="entry name" value="Ribonuclease H-like superfamily/Ribonuclease H"/>
    <property type="match status" value="1"/>
</dbReference>
<evidence type="ECO:0000256" key="1">
    <source>
        <dbReference type="ARBA" id="ARBA00005755"/>
    </source>
</evidence>
<dbReference type="GO" id="GO:0016887">
    <property type="term" value="F:ATP hydrolysis activity"/>
    <property type="evidence" value="ECO:0007669"/>
    <property type="project" value="InterPro"/>
</dbReference>
<comment type="similarity">
    <text evidence="1 9">Belongs to the DNA polymerase type-B family.</text>
</comment>
<keyword evidence="9" id="KW-0235">DNA replication</keyword>
<dbReference type="PROSITE" id="PS00116">
    <property type="entry name" value="DNA_POLYMERASE_B"/>
    <property type="match status" value="1"/>
</dbReference>
<name>A0A812WMR5_SYMPI</name>
<feature type="domain" description="ABC transporter" evidence="11">
    <location>
        <begin position="600"/>
        <end position="814"/>
    </location>
</feature>
<dbReference type="Proteomes" id="UP000649617">
    <property type="component" value="Unassembled WGS sequence"/>
</dbReference>
<dbReference type="InterPro" id="IPR017964">
    <property type="entry name" value="DNA-dir_DNA_pol_B_CS"/>
</dbReference>
<dbReference type="Gene3D" id="3.30.342.10">
    <property type="entry name" value="DNA Polymerase, chain B, domain 1"/>
    <property type="match status" value="1"/>
</dbReference>
<evidence type="ECO:0000256" key="7">
    <source>
        <dbReference type="ARBA" id="ARBA00023125"/>
    </source>
</evidence>
<keyword evidence="3 9" id="KW-0548">Nucleotidyltransferase</keyword>
<dbReference type="SUPFAM" id="SSF52540">
    <property type="entry name" value="P-loop containing nucleoside triphosphate hydrolases"/>
    <property type="match status" value="2"/>
</dbReference>
<keyword evidence="2 9" id="KW-0808">Transferase</keyword>
<dbReference type="InterPro" id="IPR036397">
    <property type="entry name" value="RNaseH_sf"/>
</dbReference>
<keyword evidence="7 9" id="KW-0238">DNA-binding</keyword>
<evidence type="ECO:0000256" key="5">
    <source>
        <dbReference type="ARBA" id="ARBA00022840"/>
    </source>
</evidence>
<dbReference type="InterPro" id="IPR023211">
    <property type="entry name" value="DNA_pol_palm_dom_sf"/>
</dbReference>
<keyword evidence="6 9" id="KW-0239">DNA-directed DNA polymerase</keyword>
<dbReference type="InterPro" id="IPR006172">
    <property type="entry name" value="DNA-dir_DNA_pol_B"/>
</dbReference>
<dbReference type="GO" id="GO:0006287">
    <property type="term" value="P:base-excision repair, gap-filling"/>
    <property type="evidence" value="ECO:0007669"/>
    <property type="project" value="TreeGrafter"/>
</dbReference>
<evidence type="ECO:0000256" key="2">
    <source>
        <dbReference type="ARBA" id="ARBA00022679"/>
    </source>
</evidence>
<dbReference type="PRINTS" id="PR00106">
    <property type="entry name" value="DNAPOLB"/>
</dbReference>
<dbReference type="EMBL" id="CAJNIZ010044149">
    <property type="protein sequence ID" value="CAE7679731.1"/>
    <property type="molecule type" value="Genomic_DNA"/>
</dbReference>
<dbReference type="InterPro" id="IPR050240">
    <property type="entry name" value="DNA_pol_type-B"/>
</dbReference>
<protein>
    <recommendedName>
        <fullName evidence="9">DNA polymerase</fullName>
        <ecNumber evidence="9">2.7.7.7</ecNumber>
    </recommendedName>
</protein>
<dbReference type="CDD" id="cd03221">
    <property type="entry name" value="ABCF_EF-3"/>
    <property type="match status" value="1"/>
</dbReference>
<dbReference type="GO" id="GO:0003677">
    <property type="term" value="F:DNA binding"/>
    <property type="evidence" value="ECO:0007669"/>
    <property type="project" value="UniProtKB-KW"/>
</dbReference>
<evidence type="ECO:0000259" key="11">
    <source>
        <dbReference type="PROSITE" id="PS50893"/>
    </source>
</evidence>
<dbReference type="SMART" id="SM00486">
    <property type="entry name" value="POLBc"/>
    <property type="match status" value="1"/>
</dbReference>
<dbReference type="InterPro" id="IPR017871">
    <property type="entry name" value="ABC_transporter-like_CS"/>
</dbReference>
<dbReference type="GO" id="GO:0045004">
    <property type="term" value="P:DNA replication proofreading"/>
    <property type="evidence" value="ECO:0007669"/>
    <property type="project" value="TreeGrafter"/>
</dbReference>
<evidence type="ECO:0000256" key="10">
    <source>
        <dbReference type="SAM" id="MobiDB-lite"/>
    </source>
</evidence>
<evidence type="ECO:0000256" key="6">
    <source>
        <dbReference type="ARBA" id="ARBA00022932"/>
    </source>
</evidence>
<dbReference type="GO" id="GO:0008296">
    <property type="term" value="F:3'-5'-DNA exonuclease activity"/>
    <property type="evidence" value="ECO:0007669"/>
    <property type="project" value="TreeGrafter"/>
</dbReference>
<keyword evidence="13" id="KW-1185">Reference proteome</keyword>
<keyword evidence="5" id="KW-0067">ATP-binding</keyword>
<dbReference type="PANTHER" id="PTHR10322:SF23">
    <property type="entry name" value="DNA POLYMERASE DELTA CATALYTIC SUBUNIT"/>
    <property type="match status" value="1"/>
</dbReference>
<dbReference type="FunFam" id="3.40.50.300:FF:000011">
    <property type="entry name" value="Putative ABC transporter ATP-binding component"/>
    <property type="match status" value="1"/>
</dbReference>
<dbReference type="GO" id="GO:0005524">
    <property type="term" value="F:ATP binding"/>
    <property type="evidence" value="ECO:0007669"/>
    <property type="project" value="UniProtKB-KW"/>
</dbReference>
<feature type="region of interest" description="Disordered" evidence="10">
    <location>
        <begin position="91"/>
        <end position="146"/>
    </location>
</feature>
<evidence type="ECO:0000313" key="12">
    <source>
        <dbReference type="EMBL" id="CAE7679731.1"/>
    </source>
</evidence>
<dbReference type="Pfam" id="PF00005">
    <property type="entry name" value="ABC_tran"/>
    <property type="match status" value="2"/>
</dbReference>
<dbReference type="Gene3D" id="3.90.1600.10">
    <property type="entry name" value="Palm domain of DNA polymerase"/>
    <property type="match status" value="1"/>
</dbReference>
<dbReference type="OrthoDB" id="2414538at2759"/>
<keyword evidence="4" id="KW-0547">Nucleotide-binding</keyword>
<evidence type="ECO:0000256" key="8">
    <source>
        <dbReference type="ARBA" id="ARBA00049244"/>
    </source>
</evidence>
<comment type="caution">
    <text evidence="12">The sequence shown here is derived from an EMBL/GenBank/DDBJ whole genome shotgun (WGS) entry which is preliminary data.</text>
</comment>
<feature type="region of interest" description="Disordered" evidence="10">
    <location>
        <begin position="487"/>
        <end position="510"/>
    </location>
</feature>
<dbReference type="Gene3D" id="1.10.132.60">
    <property type="entry name" value="DNA polymerase family B, C-terminal domain"/>
    <property type="match status" value="1"/>
</dbReference>
<dbReference type="InterPro" id="IPR003439">
    <property type="entry name" value="ABC_transporter-like_ATP-bd"/>
</dbReference>
<dbReference type="InterPro" id="IPR012337">
    <property type="entry name" value="RNaseH-like_sf"/>
</dbReference>